<accession>A0ABD3AUM9</accession>
<evidence type="ECO:0000313" key="1">
    <source>
        <dbReference type="EMBL" id="KAL3534917.1"/>
    </source>
</evidence>
<dbReference type="PANTHER" id="PTHR35510:SF1">
    <property type="entry name" value="DBH-LIKE MONOOXYGENASE"/>
    <property type="match status" value="1"/>
</dbReference>
<dbReference type="EMBL" id="JBJUIK010000002">
    <property type="protein sequence ID" value="KAL3534917.1"/>
    <property type="molecule type" value="Genomic_DNA"/>
</dbReference>
<comment type="caution">
    <text evidence="1">The sequence shown here is derived from an EMBL/GenBank/DDBJ whole genome shotgun (WGS) entry which is preliminary data.</text>
</comment>
<proteinExistence type="predicted"/>
<dbReference type="AlphaFoldDB" id="A0ABD3AUM9"/>
<gene>
    <name evidence="1" type="ORF">ACH5RR_003378</name>
</gene>
<reference evidence="1 2" key="1">
    <citation type="submission" date="2024-11" db="EMBL/GenBank/DDBJ databases">
        <title>A near-complete genome assembly of Cinchona calisaya.</title>
        <authorList>
            <person name="Lian D.C."/>
            <person name="Zhao X.W."/>
            <person name="Wei L."/>
        </authorList>
    </citation>
    <scope>NUCLEOTIDE SEQUENCE [LARGE SCALE GENOMIC DNA]</scope>
    <source>
        <tissue evidence="1">Nenye</tissue>
    </source>
</reference>
<name>A0ABD3AUM9_9GENT</name>
<keyword evidence="2" id="KW-1185">Reference proteome</keyword>
<dbReference type="PANTHER" id="PTHR35510">
    <property type="entry name" value="DBH-LIKE MONOOXYGENASE"/>
    <property type="match status" value="1"/>
</dbReference>
<sequence length="224" mass="25115">MKRKDLDQVNDEFSDFSLSSPARKIRRLDAELAPIIEEDEPEIPITFEQPKAEGSFGSNGRGGVMIEELSNGLENEERAIVVFNPINSPFMQSPTNYSISVSPQLISDLKSQLLGSNQSNQWRSLDIKEGEDENNSGPRNESLAVVPWVPSQFHSTVGAVPQMDVSGMMEVEDMEVSTMDVEDDNVSFEQKTGMNVNEGLHQWQQQHCMLPQPSQNITTPIVWY</sequence>
<protein>
    <submittedName>
        <fullName evidence="1">Uncharacterized protein</fullName>
    </submittedName>
</protein>
<evidence type="ECO:0000313" key="2">
    <source>
        <dbReference type="Proteomes" id="UP001630127"/>
    </source>
</evidence>
<dbReference type="Proteomes" id="UP001630127">
    <property type="component" value="Unassembled WGS sequence"/>
</dbReference>
<organism evidence="1 2">
    <name type="scientific">Cinchona calisaya</name>
    <dbReference type="NCBI Taxonomy" id="153742"/>
    <lineage>
        <taxon>Eukaryota</taxon>
        <taxon>Viridiplantae</taxon>
        <taxon>Streptophyta</taxon>
        <taxon>Embryophyta</taxon>
        <taxon>Tracheophyta</taxon>
        <taxon>Spermatophyta</taxon>
        <taxon>Magnoliopsida</taxon>
        <taxon>eudicotyledons</taxon>
        <taxon>Gunneridae</taxon>
        <taxon>Pentapetalae</taxon>
        <taxon>asterids</taxon>
        <taxon>lamiids</taxon>
        <taxon>Gentianales</taxon>
        <taxon>Rubiaceae</taxon>
        <taxon>Cinchonoideae</taxon>
        <taxon>Cinchoneae</taxon>
        <taxon>Cinchona</taxon>
    </lineage>
</organism>